<feature type="compositionally biased region" description="Basic residues" evidence="1">
    <location>
        <begin position="40"/>
        <end position="51"/>
    </location>
</feature>
<keyword evidence="3" id="KW-1185">Reference proteome</keyword>
<evidence type="ECO:0000313" key="3">
    <source>
        <dbReference type="Proteomes" id="UP000014629"/>
    </source>
</evidence>
<dbReference type="EMBL" id="AOPZ01000474">
    <property type="protein sequence ID" value="EPH39942.1"/>
    <property type="molecule type" value="Genomic_DNA"/>
</dbReference>
<accession>S4AEN4</accession>
<proteinExistence type="predicted"/>
<sequence length="60" mass="6459">MGPLAGEGIFGRGVHGGLRRRVRVCSVHAITRCTRCVTRGRRFPAGRRRSNRAGGGKGRA</sequence>
<comment type="caution">
    <text evidence="2">The sequence shown here is derived from an EMBL/GenBank/DDBJ whole genome shotgun (WGS) entry which is preliminary data.</text>
</comment>
<dbReference type="PATRIC" id="fig|1286094.4.peg.6924"/>
<name>S4AEN4_9ACTN</name>
<evidence type="ECO:0000256" key="1">
    <source>
        <dbReference type="SAM" id="MobiDB-lite"/>
    </source>
</evidence>
<organism evidence="2 3">
    <name type="scientific">Streptomyces aurantiacus JA 4570</name>
    <dbReference type="NCBI Taxonomy" id="1286094"/>
    <lineage>
        <taxon>Bacteria</taxon>
        <taxon>Bacillati</taxon>
        <taxon>Actinomycetota</taxon>
        <taxon>Actinomycetes</taxon>
        <taxon>Kitasatosporales</taxon>
        <taxon>Streptomycetaceae</taxon>
        <taxon>Streptomyces</taxon>
        <taxon>Streptomyces aurantiacus group</taxon>
    </lineage>
</organism>
<evidence type="ECO:0000313" key="2">
    <source>
        <dbReference type="EMBL" id="EPH39942.1"/>
    </source>
</evidence>
<gene>
    <name evidence="2" type="ORF">STRAU_7000</name>
</gene>
<protein>
    <submittedName>
        <fullName evidence="2">Uncharacterized protein</fullName>
    </submittedName>
</protein>
<dbReference type="AlphaFoldDB" id="S4AEN4"/>
<dbReference type="Proteomes" id="UP000014629">
    <property type="component" value="Unassembled WGS sequence"/>
</dbReference>
<feature type="region of interest" description="Disordered" evidence="1">
    <location>
        <begin position="40"/>
        <end position="60"/>
    </location>
</feature>
<reference evidence="2 3" key="1">
    <citation type="submission" date="2013-02" db="EMBL/GenBank/DDBJ databases">
        <title>Draft Genome Sequence of Streptomyces aurantiacus, Which Produces Setomimycin.</title>
        <authorList>
            <person name="Gruening B.A."/>
            <person name="Praeg A."/>
            <person name="Erxleben A."/>
            <person name="Guenther S."/>
            <person name="Mueller M."/>
        </authorList>
    </citation>
    <scope>NUCLEOTIDE SEQUENCE [LARGE SCALE GENOMIC DNA]</scope>
    <source>
        <strain evidence="2 3">JA 4570</strain>
    </source>
</reference>